<evidence type="ECO:0000313" key="2">
    <source>
        <dbReference type="EMBL" id="AUH01119.1"/>
    </source>
</evidence>
<gene>
    <name evidence="2" type="ORF">CWC46_15615</name>
    <name evidence="3" type="ORF">Ser39006_015620</name>
</gene>
<protein>
    <submittedName>
        <fullName evidence="3">Uncharacterized protein</fullName>
    </submittedName>
</protein>
<reference evidence="2 5" key="3">
    <citation type="submission" date="2017-11" db="EMBL/GenBank/DDBJ databases">
        <title>Complete genome sequence of Serratia sp. ATCC 39006 LacA.</title>
        <authorList>
            <person name="Hampton H.G."/>
            <person name="Jackson S.A."/>
            <person name="Jauregui R."/>
            <person name="Poulter G.T.M."/>
            <person name="Salmond G.P.C."/>
            <person name="Fineran P.C."/>
        </authorList>
    </citation>
    <scope>NUCLEOTIDE SEQUENCE [LARGE SCALE GENOMIC DNA]</scope>
    <source>
        <strain evidence="2 5">ATCC 39006</strain>
    </source>
</reference>
<evidence type="ECO:0000313" key="3">
    <source>
        <dbReference type="EMBL" id="AUH05440.1"/>
    </source>
</evidence>
<dbReference type="AlphaFoldDB" id="A0A2I5T969"/>
<dbReference type="KEGG" id="sera:Ser39006_015620"/>
<dbReference type="Proteomes" id="UP000233778">
    <property type="component" value="Chromosome"/>
</dbReference>
<evidence type="ECO:0000313" key="4">
    <source>
        <dbReference type="Proteomes" id="UP000017700"/>
    </source>
</evidence>
<proteinExistence type="predicted"/>
<organism evidence="3 4">
    <name type="scientific">Serratia sp. (strain ATCC 39006)</name>
    <name type="common">Prodigiosinella confusarubida</name>
    <dbReference type="NCBI Taxonomy" id="104623"/>
    <lineage>
        <taxon>Bacteria</taxon>
        <taxon>Pseudomonadati</taxon>
        <taxon>Pseudomonadota</taxon>
        <taxon>Gammaproteobacteria</taxon>
        <taxon>Enterobacterales</taxon>
        <taxon>Pectobacteriaceae</taxon>
        <taxon>Prodigiosinella</taxon>
    </lineage>
</organism>
<sequence length="67" mass="8024">MPDNFSTSFTLQEGGKRKDPDELTQVSDSGIIERRQRTCNLKYDEYRLNEPQEINPFNRYRHLPHQL</sequence>
<dbReference type="Proteomes" id="UP000017700">
    <property type="component" value="Chromosome"/>
</dbReference>
<accession>A0A2I5T969</accession>
<evidence type="ECO:0000256" key="1">
    <source>
        <dbReference type="SAM" id="MobiDB-lite"/>
    </source>
</evidence>
<dbReference type="EMBL" id="CP025085">
    <property type="protein sequence ID" value="AUH01119.1"/>
    <property type="molecule type" value="Genomic_DNA"/>
</dbReference>
<reference evidence="3" key="4">
    <citation type="submission" date="2017-11" db="EMBL/GenBank/DDBJ databases">
        <title>Complete genome sequence of Serratia sp. ATCC 39006.</title>
        <authorList>
            <person name="Hampton H.G."/>
            <person name="Jackson S.A."/>
            <person name="Jauregui R."/>
            <person name="Poulter G.T.M."/>
            <person name="Salmond G.P.C."/>
            <person name="Fineran P.C."/>
        </authorList>
    </citation>
    <scope>NUCLEOTIDE SEQUENCE</scope>
    <source>
        <strain evidence="3">ATCC 39006</strain>
    </source>
</reference>
<dbReference type="KEGG" id="serq:CWC46_15615"/>
<keyword evidence="4" id="KW-1185">Reference proteome</keyword>
<reference evidence="3" key="2">
    <citation type="submission" date="2013-09" db="EMBL/GenBank/DDBJ databases">
        <authorList>
            <person name="Wang G."/>
            <person name="Yang Y."/>
            <person name="Su Y."/>
        </authorList>
    </citation>
    <scope>NUCLEOTIDE SEQUENCE</scope>
    <source>
        <strain evidence="3">ATCC 39006</strain>
    </source>
</reference>
<evidence type="ECO:0000313" key="5">
    <source>
        <dbReference type="Proteomes" id="UP000233778"/>
    </source>
</evidence>
<feature type="region of interest" description="Disordered" evidence="1">
    <location>
        <begin position="1"/>
        <end position="30"/>
    </location>
</feature>
<name>A0A2I5T969_SERS3</name>
<dbReference type="EMBL" id="CP025084">
    <property type="protein sequence ID" value="AUH05440.1"/>
    <property type="molecule type" value="Genomic_DNA"/>
</dbReference>
<feature type="compositionally biased region" description="Polar residues" evidence="1">
    <location>
        <begin position="1"/>
        <end position="11"/>
    </location>
</feature>
<reference evidence="3 4" key="1">
    <citation type="journal article" date="2013" name="Genome Announc.">
        <title>Draft genome sequence of Serratia sp. strain ATCC 39006, a model bacterium for analysis of the biosynthesis and regulation of prodigiosin, a carbapenem, and gas vesicles.</title>
        <authorList>
            <person name="Fineran P.C."/>
            <person name="Iglesias Cans M.C."/>
            <person name="Ramsay J.P."/>
            <person name="Wilf N.M."/>
            <person name="Cossyleon D."/>
            <person name="McNeil M.B."/>
            <person name="Williamson N.R."/>
            <person name="Monson R.E."/>
            <person name="Becher S.A."/>
            <person name="Stanton J.A."/>
            <person name="Brugger K."/>
            <person name="Brown S.D."/>
            <person name="Salmond G.P."/>
        </authorList>
    </citation>
    <scope>NUCLEOTIDE SEQUENCE [LARGE SCALE GENOMIC DNA]</scope>
    <source>
        <strain evidence="3">ATCC 39006</strain>
        <strain evidence="4">ATCC 39006 / SC 11482</strain>
    </source>
</reference>